<feature type="compositionally biased region" description="Basic residues" evidence="1">
    <location>
        <begin position="1"/>
        <end position="11"/>
    </location>
</feature>
<feature type="compositionally biased region" description="Basic and acidic residues" evidence="1">
    <location>
        <begin position="12"/>
        <end position="23"/>
    </location>
</feature>
<gene>
    <name evidence="2" type="ORF">ABT39_MTgene4276</name>
</gene>
<reference evidence="2" key="1">
    <citation type="journal article" date="2015" name="Genome Biol. Evol.">
        <title>Organellar Genomes of White Spruce (Picea glauca): Assembly and Annotation.</title>
        <authorList>
            <person name="Jackman S.D."/>
            <person name="Warren R.L."/>
            <person name="Gibb E.A."/>
            <person name="Vandervalk B.P."/>
            <person name="Mohamadi H."/>
            <person name="Chu J."/>
            <person name="Raymond A."/>
            <person name="Pleasance S."/>
            <person name="Coope R."/>
            <person name="Wildung M.R."/>
            <person name="Ritland C.E."/>
            <person name="Bousquet J."/>
            <person name="Jones S.J."/>
            <person name="Bohlmann J."/>
            <person name="Birol I."/>
        </authorList>
    </citation>
    <scope>NUCLEOTIDE SEQUENCE [LARGE SCALE GENOMIC DNA]</scope>
    <source>
        <tissue evidence="2">Flushing bud</tissue>
    </source>
</reference>
<organism evidence="2">
    <name type="scientific">Picea glauca</name>
    <name type="common">White spruce</name>
    <name type="synonym">Pinus glauca</name>
    <dbReference type="NCBI Taxonomy" id="3330"/>
    <lineage>
        <taxon>Eukaryota</taxon>
        <taxon>Viridiplantae</taxon>
        <taxon>Streptophyta</taxon>
        <taxon>Embryophyta</taxon>
        <taxon>Tracheophyta</taxon>
        <taxon>Spermatophyta</taxon>
        <taxon>Pinopsida</taxon>
        <taxon>Pinidae</taxon>
        <taxon>Conifers I</taxon>
        <taxon>Pinales</taxon>
        <taxon>Pinaceae</taxon>
        <taxon>Picea</taxon>
    </lineage>
</organism>
<sequence length="71" mass="8493">MPGWKKTKIQFRTHDDPNGSTPKGDRTHFLLESWGYEGYNLNTKLGYQLFALPIFLARDNKKRTYRQRIYI</sequence>
<evidence type="ECO:0000313" key="2">
    <source>
        <dbReference type="EMBL" id="KUM48940.1"/>
    </source>
</evidence>
<protein>
    <submittedName>
        <fullName evidence="2">Uncharacterized protein</fullName>
    </submittedName>
</protein>
<comment type="caution">
    <text evidence="2">The sequence shown here is derived from an EMBL/GenBank/DDBJ whole genome shotgun (WGS) entry which is preliminary data.</text>
</comment>
<geneLocation type="mitochondrion" evidence="2"/>
<keyword evidence="2" id="KW-0496">Mitochondrion</keyword>
<name>A0A101M0V1_PICGL</name>
<dbReference type="AlphaFoldDB" id="A0A101M0V1"/>
<evidence type="ECO:0000256" key="1">
    <source>
        <dbReference type="SAM" id="MobiDB-lite"/>
    </source>
</evidence>
<feature type="region of interest" description="Disordered" evidence="1">
    <location>
        <begin position="1"/>
        <end position="23"/>
    </location>
</feature>
<proteinExistence type="predicted"/>
<dbReference type="EMBL" id="LKAM01000004">
    <property type="protein sequence ID" value="KUM48940.1"/>
    <property type="molecule type" value="Genomic_DNA"/>
</dbReference>
<accession>A0A101M0V1</accession>